<evidence type="ECO:0000256" key="3">
    <source>
        <dbReference type="ARBA" id="ARBA00022840"/>
    </source>
</evidence>
<evidence type="ECO:0000256" key="2">
    <source>
        <dbReference type="ARBA" id="ARBA00022741"/>
    </source>
</evidence>
<evidence type="ECO:0000313" key="6">
    <source>
        <dbReference type="EMBL" id="KAH7375024.1"/>
    </source>
</evidence>
<dbReference type="PANTHER" id="PTHR23407">
    <property type="entry name" value="ATPASE INHIBITOR/5-FORMYLTETRAHYDROFOLATE CYCLO-LIGASE"/>
    <property type="match status" value="1"/>
</dbReference>
<dbReference type="InterPro" id="IPR037171">
    <property type="entry name" value="NagB/RpiA_transferase-like"/>
</dbReference>
<sequence>MPAAIDQTHAAVDDAAMGSVLAAKQHLRSVMKTRLSSLSHDAITSQSRAVFETLKTFKPYQDAQRISVFLSMPSGEIQTDAIVRHALAAGKQVYVPFLHKSPFPPGEAPARVMDMVRLRDLQDYESLGRDKWGIPSIDAATVSERHRILGGEADEATPLDASLDMILVPGVAFDIDPQTGLLRRLGHGKGFYDLFIRRLSGRTSSINHEGTRPTLLCGLALSEQFLPQDSDTPVPVAPHDKVLDGVVLGDGEIRRSSDGARLDT</sequence>
<keyword evidence="7" id="KW-1185">Reference proteome</keyword>
<dbReference type="Proteomes" id="UP000813385">
    <property type="component" value="Unassembled WGS sequence"/>
</dbReference>
<dbReference type="PANTHER" id="PTHR23407:SF1">
    <property type="entry name" value="5-FORMYLTETRAHYDROFOLATE CYCLO-LIGASE"/>
    <property type="match status" value="1"/>
</dbReference>
<dbReference type="GO" id="GO:0030272">
    <property type="term" value="F:5-formyltetrahydrofolate cyclo-ligase activity"/>
    <property type="evidence" value="ECO:0007669"/>
    <property type="project" value="UniProtKB-EC"/>
</dbReference>
<organism evidence="6 7">
    <name type="scientific">Plectosphaerella cucumerina</name>
    <dbReference type="NCBI Taxonomy" id="40658"/>
    <lineage>
        <taxon>Eukaryota</taxon>
        <taxon>Fungi</taxon>
        <taxon>Dikarya</taxon>
        <taxon>Ascomycota</taxon>
        <taxon>Pezizomycotina</taxon>
        <taxon>Sordariomycetes</taxon>
        <taxon>Hypocreomycetidae</taxon>
        <taxon>Glomerellales</taxon>
        <taxon>Plectosphaerellaceae</taxon>
        <taxon>Plectosphaerella</taxon>
    </lineage>
</organism>
<name>A0A8K0TMG3_9PEZI</name>
<dbReference type="GO" id="GO:0005524">
    <property type="term" value="F:ATP binding"/>
    <property type="evidence" value="ECO:0007669"/>
    <property type="project" value="UniProtKB-KW"/>
</dbReference>
<dbReference type="EC" id="6.3.3.2" evidence="5"/>
<comment type="catalytic activity">
    <reaction evidence="4">
        <text>(6S)-5-formyl-5,6,7,8-tetrahydrofolate + ATP = (6R)-5,10-methenyltetrahydrofolate + ADP + phosphate</text>
        <dbReference type="Rhea" id="RHEA:10488"/>
        <dbReference type="ChEBI" id="CHEBI:30616"/>
        <dbReference type="ChEBI" id="CHEBI:43474"/>
        <dbReference type="ChEBI" id="CHEBI:57455"/>
        <dbReference type="ChEBI" id="CHEBI:57457"/>
        <dbReference type="ChEBI" id="CHEBI:456216"/>
        <dbReference type="EC" id="6.3.3.2"/>
    </reaction>
</comment>
<dbReference type="Gene3D" id="3.40.50.10420">
    <property type="entry name" value="NagB/RpiA/CoA transferase-like"/>
    <property type="match status" value="1"/>
</dbReference>
<comment type="caution">
    <text evidence="6">The sequence shown here is derived from an EMBL/GenBank/DDBJ whole genome shotgun (WGS) entry which is preliminary data.</text>
</comment>
<dbReference type="InterPro" id="IPR002698">
    <property type="entry name" value="FTHF_cligase"/>
</dbReference>
<comment type="similarity">
    <text evidence="1">Belongs to the 5-formyltetrahydrofolate cyclo-ligase family.</text>
</comment>
<dbReference type="GO" id="GO:0005739">
    <property type="term" value="C:mitochondrion"/>
    <property type="evidence" value="ECO:0007669"/>
    <property type="project" value="TreeGrafter"/>
</dbReference>
<dbReference type="InterPro" id="IPR024185">
    <property type="entry name" value="FTHF_cligase-like_sf"/>
</dbReference>
<evidence type="ECO:0000313" key="7">
    <source>
        <dbReference type="Proteomes" id="UP000813385"/>
    </source>
</evidence>
<reference evidence="6" key="1">
    <citation type="journal article" date="2021" name="Nat. Commun.">
        <title>Genetic determinants of endophytism in the Arabidopsis root mycobiome.</title>
        <authorList>
            <person name="Mesny F."/>
            <person name="Miyauchi S."/>
            <person name="Thiergart T."/>
            <person name="Pickel B."/>
            <person name="Atanasova L."/>
            <person name="Karlsson M."/>
            <person name="Huettel B."/>
            <person name="Barry K.W."/>
            <person name="Haridas S."/>
            <person name="Chen C."/>
            <person name="Bauer D."/>
            <person name="Andreopoulos W."/>
            <person name="Pangilinan J."/>
            <person name="LaButti K."/>
            <person name="Riley R."/>
            <person name="Lipzen A."/>
            <person name="Clum A."/>
            <person name="Drula E."/>
            <person name="Henrissat B."/>
            <person name="Kohler A."/>
            <person name="Grigoriev I.V."/>
            <person name="Martin F.M."/>
            <person name="Hacquard S."/>
        </authorList>
    </citation>
    <scope>NUCLEOTIDE SEQUENCE</scope>
    <source>
        <strain evidence="6">MPI-CAGE-AT-0016</strain>
    </source>
</reference>
<dbReference type="EMBL" id="JAGPXD010000001">
    <property type="protein sequence ID" value="KAH7375024.1"/>
    <property type="molecule type" value="Genomic_DNA"/>
</dbReference>
<dbReference type="SUPFAM" id="SSF100950">
    <property type="entry name" value="NagB/RpiA/CoA transferase-like"/>
    <property type="match status" value="1"/>
</dbReference>
<evidence type="ECO:0000256" key="1">
    <source>
        <dbReference type="ARBA" id="ARBA00010638"/>
    </source>
</evidence>
<keyword evidence="3" id="KW-0067">ATP-binding</keyword>
<dbReference type="Pfam" id="PF01812">
    <property type="entry name" value="5-FTHF_cyc-lig"/>
    <property type="match status" value="1"/>
</dbReference>
<accession>A0A8K0TMG3</accession>
<dbReference type="OrthoDB" id="2015992at2759"/>
<protein>
    <recommendedName>
        <fullName evidence="5">5-formyltetrahydrofolate cyclo-ligase</fullName>
        <ecNumber evidence="5">6.3.3.2</ecNumber>
    </recommendedName>
</protein>
<evidence type="ECO:0000256" key="4">
    <source>
        <dbReference type="ARBA" id="ARBA00036539"/>
    </source>
</evidence>
<dbReference type="GO" id="GO:0035999">
    <property type="term" value="P:tetrahydrofolate interconversion"/>
    <property type="evidence" value="ECO:0007669"/>
    <property type="project" value="TreeGrafter"/>
</dbReference>
<dbReference type="GO" id="GO:0009396">
    <property type="term" value="P:folic acid-containing compound biosynthetic process"/>
    <property type="evidence" value="ECO:0007669"/>
    <property type="project" value="TreeGrafter"/>
</dbReference>
<keyword evidence="2" id="KW-0547">Nucleotide-binding</keyword>
<evidence type="ECO:0000256" key="5">
    <source>
        <dbReference type="ARBA" id="ARBA00038966"/>
    </source>
</evidence>
<proteinExistence type="inferred from homology"/>
<dbReference type="AlphaFoldDB" id="A0A8K0TMG3"/>
<gene>
    <name evidence="6" type="ORF">B0T11DRAFT_292770</name>
</gene>